<sequence length="272" mass="27588">MTRKSAGLAALPVAAALLATAACGGSGSGGGGGSHAKGVAASHATHAEPSPSTGATDNGVAALPAKAISDKARLALMNASAVRAVGRVDENGSPITFDLDMSHAGDCRGTYGEGAAQMEIIKLGRDIWSKPNAAYWSKSVGGGRKGAVVSELLKGRYIHGTTADKDMVQMAGVCELIAEMTKSDDSGSSYTKGARSTVDGVPVIAVEEKDPSSPGVIYVATRGKPYPIKMAPSGQGDQRVDFSAFGKPVSTGRPPADQVIEYAKIASRLPSS</sequence>
<dbReference type="OrthoDB" id="4350224at2"/>
<evidence type="ECO:0000256" key="2">
    <source>
        <dbReference type="SAM" id="SignalP"/>
    </source>
</evidence>
<name>A0A1J7C5W4_9ACTN</name>
<dbReference type="Proteomes" id="UP000243342">
    <property type="component" value="Unassembled WGS sequence"/>
</dbReference>
<keyword evidence="4" id="KW-1185">Reference proteome</keyword>
<proteinExistence type="predicted"/>
<comment type="caution">
    <text evidence="3">The sequence shown here is derived from an EMBL/GenBank/DDBJ whole genome shotgun (WGS) entry which is preliminary data.</text>
</comment>
<feature type="signal peptide" evidence="2">
    <location>
        <begin position="1"/>
        <end position="21"/>
    </location>
</feature>
<feature type="chain" id="PRO_5009644037" description="Lipoprotein" evidence="2">
    <location>
        <begin position="22"/>
        <end position="272"/>
    </location>
</feature>
<reference evidence="3 4" key="1">
    <citation type="submission" date="2016-10" db="EMBL/GenBank/DDBJ databases">
        <title>Genome sequence of Streptomyces gilvigriseus MUSC 26.</title>
        <authorList>
            <person name="Lee L.-H."/>
            <person name="Ser H.-L."/>
        </authorList>
    </citation>
    <scope>NUCLEOTIDE SEQUENCE [LARGE SCALE GENOMIC DNA]</scope>
    <source>
        <strain evidence="3 4">MUSC 26</strain>
    </source>
</reference>
<dbReference type="EMBL" id="MLCF01000069">
    <property type="protein sequence ID" value="OIV36924.1"/>
    <property type="molecule type" value="Genomic_DNA"/>
</dbReference>
<feature type="region of interest" description="Disordered" evidence="1">
    <location>
        <begin position="229"/>
        <end position="255"/>
    </location>
</feature>
<gene>
    <name evidence="3" type="ORF">BIV57_13775</name>
</gene>
<organism evidence="3 4">
    <name type="scientific">Mangrovactinospora gilvigrisea</name>
    <dbReference type="NCBI Taxonomy" id="1428644"/>
    <lineage>
        <taxon>Bacteria</taxon>
        <taxon>Bacillati</taxon>
        <taxon>Actinomycetota</taxon>
        <taxon>Actinomycetes</taxon>
        <taxon>Kitasatosporales</taxon>
        <taxon>Streptomycetaceae</taxon>
        <taxon>Mangrovactinospora</taxon>
    </lineage>
</organism>
<evidence type="ECO:0000256" key="1">
    <source>
        <dbReference type="SAM" id="MobiDB-lite"/>
    </source>
</evidence>
<evidence type="ECO:0000313" key="4">
    <source>
        <dbReference type="Proteomes" id="UP000243342"/>
    </source>
</evidence>
<protein>
    <recommendedName>
        <fullName evidence="5">Lipoprotein</fullName>
    </recommendedName>
</protein>
<dbReference type="STRING" id="1428644.BIV57_13775"/>
<dbReference type="RefSeq" id="WP_071657127.1">
    <property type="nucleotide sequence ID" value="NZ_MLCF01000069.1"/>
</dbReference>
<dbReference type="AlphaFoldDB" id="A0A1J7C5W4"/>
<keyword evidence="2" id="KW-0732">Signal</keyword>
<feature type="region of interest" description="Disordered" evidence="1">
    <location>
        <begin position="32"/>
        <end position="58"/>
    </location>
</feature>
<evidence type="ECO:0000313" key="3">
    <source>
        <dbReference type="EMBL" id="OIV36924.1"/>
    </source>
</evidence>
<evidence type="ECO:0008006" key="5">
    <source>
        <dbReference type="Google" id="ProtNLM"/>
    </source>
</evidence>
<accession>A0A1J7C5W4</accession>
<dbReference type="PROSITE" id="PS51257">
    <property type="entry name" value="PROKAR_LIPOPROTEIN"/>
    <property type="match status" value="1"/>
</dbReference>